<dbReference type="KEGG" id="ome:OLMES_3882"/>
<reference evidence="1 2" key="1">
    <citation type="submission" date="2017-05" db="EMBL/GenBank/DDBJ databases">
        <title>Genomic insights into alkan degradation activity of Oleiphilus messinensis.</title>
        <authorList>
            <person name="Kozyavkin S.A."/>
            <person name="Slesarev A.I."/>
            <person name="Golyshin P.N."/>
            <person name="Korzhenkov A."/>
            <person name="Golyshina O.N."/>
            <person name="Toshchakov S.V."/>
        </authorList>
    </citation>
    <scope>NUCLEOTIDE SEQUENCE [LARGE SCALE GENOMIC DNA]</scope>
    <source>
        <strain evidence="1 2">ME102</strain>
    </source>
</reference>
<dbReference type="AlphaFoldDB" id="A0A1Y0IBI9"/>
<protein>
    <submittedName>
        <fullName evidence="1">Extracellular solute-binding protein</fullName>
    </submittedName>
</protein>
<name>A0A1Y0IBI9_9GAMM</name>
<evidence type="ECO:0000313" key="2">
    <source>
        <dbReference type="Proteomes" id="UP000196027"/>
    </source>
</evidence>
<gene>
    <name evidence="1" type="ORF">OLMES_3882</name>
</gene>
<organism evidence="1 2">
    <name type="scientific">Oleiphilus messinensis</name>
    <dbReference type="NCBI Taxonomy" id="141451"/>
    <lineage>
        <taxon>Bacteria</taxon>
        <taxon>Pseudomonadati</taxon>
        <taxon>Pseudomonadota</taxon>
        <taxon>Gammaproteobacteria</taxon>
        <taxon>Oceanospirillales</taxon>
        <taxon>Oleiphilaceae</taxon>
        <taxon>Oleiphilus</taxon>
    </lineage>
</organism>
<sequence length="271" mass="31138">MLQLRVILLWITGILFLLCRSVMASPDDNRGPKELLIGISFSIPPYVIQEKDNGLELEVLRQAFEVKGYTVLPSYLPLARTFMSFEDGSLDGVINVKEGMVNGHYSDIVITFQNYAISLSEKNLKIDSLQDLGGKSVAAFQRAAFILGADFANVVLSNSDYLEVADQSLQVKQLFRDRVEVIVMEEKIFKYFRKWLFNRSVALKGNYIVNERNLRRKVRYHNIFPPSEYRFAFLSAQVRDDFNEGLRTIIRNGRYEAILERYSQDMALPPT</sequence>
<accession>A0A1Y0IBI9</accession>
<evidence type="ECO:0000313" key="1">
    <source>
        <dbReference type="EMBL" id="ARU57902.1"/>
    </source>
</evidence>
<dbReference type="SUPFAM" id="SSF53850">
    <property type="entry name" value="Periplasmic binding protein-like II"/>
    <property type="match status" value="1"/>
</dbReference>
<dbReference type="RefSeq" id="WP_157678396.1">
    <property type="nucleotide sequence ID" value="NZ_CP021425.1"/>
</dbReference>
<proteinExistence type="predicted"/>
<dbReference type="Proteomes" id="UP000196027">
    <property type="component" value="Chromosome"/>
</dbReference>
<dbReference type="OrthoDB" id="245568at2"/>
<dbReference type="EMBL" id="CP021425">
    <property type="protein sequence ID" value="ARU57902.1"/>
    <property type="molecule type" value="Genomic_DNA"/>
</dbReference>
<dbReference type="Gene3D" id="3.40.190.10">
    <property type="entry name" value="Periplasmic binding protein-like II"/>
    <property type="match status" value="2"/>
</dbReference>
<keyword evidence="2" id="KW-1185">Reference proteome</keyword>